<proteinExistence type="predicted"/>
<name>A0A9P5UD63_9AGAR</name>
<feature type="region of interest" description="Disordered" evidence="1">
    <location>
        <begin position="597"/>
        <end position="638"/>
    </location>
</feature>
<dbReference type="PANTHER" id="PTHR34391:SF2">
    <property type="entry name" value="TRP C-TERMINAL DOMAIN-CONTAINING PROTEIN"/>
    <property type="match status" value="1"/>
</dbReference>
<dbReference type="EMBL" id="JADNRY010000016">
    <property type="protein sequence ID" value="KAF9073893.1"/>
    <property type="molecule type" value="Genomic_DNA"/>
</dbReference>
<dbReference type="InterPro" id="IPR040410">
    <property type="entry name" value="UPF0658_Golgi"/>
</dbReference>
<gene>
    <name evidence="3" type="ORF">BDP27DRAFT_1288858</name>
</gene>
<dbReference type="AlphaFoldDB" id="A0A9P5UD63"/>
<evidence type="ECO:0000256" key="2">
    <source>
        <dbReference type="SAM" id="Phobius"/>
    </source>
</evidence>
<feature type="transmembrane region" description="Helical" evidence="2">
    <location>
        <begin position="435"/>
        <end position="455"/>
    </location>
</feature>
<accession>A0A9P5UD63</accession>
<dbReference type="PANTHER" id="PTHR34391">
    <property type="entry name" value="UPF0658 GOLGI APPARATUS MEMBRANE PROTEIN C1952.10C-RELATED"/>
    <property type="match status" value="1"/>
</dbReference>
<feature type="transmembrane region" description="Helical" evidence="2">
    <location>
        <begin position="389"/>
        <end position="415"/>
    </location>
</feature>
<dbReference type="GO" id="GO:0005794">
    <property type="term" value="C:Golgi apparatus"/>
    <property type="evidence" value="ECO:0007669"/>
    <property type="project" value="TreeGrafter"/>
</dbReference>
<feature type="transmembrane region" description="Helical" evidence="2">
    <location>
        <begin position="490"/>
        <end position="517"/>
    </location>
</feature>
<dbReference type="OrthoDB" id="2448307at2759"/>
<feature type="transmembrane region" description="Helical" evidence="2">
    <location>
        <begin position="462"/>
        <end position="484"/>
    </location>
</feature>
<feature type="compositionally biased region" description="Polar residues" evidence="1">
    <location>
        <begin position="599"/>
        <end position="620"/>
    </location>
</feature>
<keyword evidence="4" id="KW-1185">Reference proteome</keyword>
<feature type="region of interest" description="Disordered" evidence="1">
    <location>
        <begin position="652"/>
        <end position="675"/>
    </location>
</feature>
<keyword evidence="2" id="KW-0472">Membrane</keyword>
<organism evidence="3 4">
    <name type="scientific">Rhodocollybia butyracea</name>
    <dbReference type="NCBI Taxonomy" id="206335"/>
    <lineage>
        <taxon>Eukaryota</taxon>
        <taxon>Fungi</taxon>
        <taxon>Dikarya</taxon>
        <taxon>Basidiomycota</taxon>
        <taxon>Agaricomycotina</taxon>
        <taxon>Agaricomycetes</taxon>
        <taxon>Agaricomycetidae</taxon>
        <taxon>Agaricales</taxon>
        <taxon>Marasmiineae</taxon>
        <taxon>Omphalotaceae</taxon>
        <taxon>Rhodocollybia</taxon>
    </lineage>
</organism>
<sequence length="675" mass="73714">MRVKQIFAYVPLTKAKLVWDRLTFSKLTTAYFIFSVIHCLVQLALQVRAFTINANAANFLFNISQEAGAFNNSLVPWYTGSELLLCPDVPPAFGYDQGRCTAIFNGTAINNNVTSAQLAASVQSSSNLSVASSSVAPSSSSSASASSSTSASSASSTPTPVSTPVSAQRTVKTVSITQTQVVHVAATPTSQPADQPNDEHGDNGISAQFFKRQNPDLKFMVNDSPSGPQVNVSLANQLDNPTTLSSDCLWSLNYPVLILGNTKREDIVFMAFQFWVLGMSLVALLNESIPHIIASLLTHVMATAWAGYQIQNTLNFETDFRKVITEGACSGVPPFLGGFWKTRQEAEYASLALNIAALLVSPILSWKLFKCFGWQTFKRVGASLTINRIYKLVLILSIVLQLSLFFMAAAVGLWIDSLMNGVASVHADHRTLYRITSIATIVLLVPWVSTGYIGVRKELRLSMLVFLLLSILYLAGWGVMFLAFTFRWEFMSWAFFSVVATLSCALTVSAFILGVVCRLNFGKGLLRYLNAQEQLPGDDFMPVTYGSDPEKVDFPSTQQPIPTFSATFGKGNEVPVPSQMFPAQLGPRFFRSTPPFDSRSVSPISAPSMAHTRSSVISDSPHSDEGAPIMRSNTTASDQSFRSVASYYKYSDDGNHSRSGSTTEQTMHGKRWIIE</sequence>
<keyword evidence="2" id="KW-0812">Transmembrane</keyword>
<feature type="compositionally biased region" description="Polar residues" evidence="1">
    <location>
        <begin position="657"/>
        <end position="666"/>
    </location>
</feature>
<reference evidence="3" key="1">
    <citation type="submission" date="2020-11" db="EMBL/GenBank/DDBJ databases">
        <authorList>
            <consortium name="DOE Joint Genome Institute"/>
            <person name="Ahrendt S."/>
            <person name="Riley R."/>
            <person name="Andreopoulos W."/>
            <person name="Labutti K."/>
            <person name="Pangilinan J."/>
            <person name="Ruiz-Duenas F.J."/>
            <person name="Barrasa J.M."/>
            <person name="Sanchez-Garcia M."/>
            <person name="Camarero S."/>
            <person name="Miyauchi S."/>
            <person name="Serrano A."/>
            <person name="Linde D."/>
            <person name="Babiker R."/>
            <person name="Drula E."/>
            <person name="Ayuso-Fernandez I."/>
            <person name="Pacheco R."/>
            <person name="Padilla G."/>
            <person name="Ferreira P."/>
            <person name="Barriuso J."/>
            <person name="Kellner H."/>
            <person name="Castanera R."/>
            <person name="Alfaro M."/>
            <person name="Ramirez L."/>
            <person name="Pisabarro A.G."/>
            <person name="Kuo A."/>
            <person name="Tritt A."/>
            <person name="Lipzen A."/>
            <person name="He G."/>
            <person name="Yan M."/>
            <person name="Ng V."/>
            <person name="Cullen D."/>
            <person name="Martin F."/>
            <person name="Rosso M.-N."/>
            <person name="Henrissat B."/>
            <person name="Hibbett D."/>
            <person name="Martinez A.T."/>
            <person name="Grigoriev I.V."/>
        </authorList>
    </citation>
    <scope>NUCLEOTIDE SEQUENCE</scope>
    <source>
        <strain evidence="3">AH 40177</strain>
    </source>
</reference>
<evidence type="ECO:0000256" key="1">
    <source>
        <dbReference type="SAM" id="MobiDB-lite"/>
    </source>
</evidence>
<comment type="caution">
    <text evidence="3">The sequence shown here is derived from an EMBL/GenBank/DDBJ whole genome shotgun (WGS) entry which is preliminary data.</text>
</comment>
<protein>
    <submittedName>
        <fullName evidence="3">Uncharacterized protein</fullName>
    </submittedName>
</protein>
<evidence type="ECO:0000313" key="4">
    <source>
        <dbReference type="Proteomes" id="UP000772434"/>
    </source>
</evidence>
<dbReference type="Proteomes" id="UP000772434">
    <property type="component" value="Unassembled WGS sequence"/>
</dbReference>
<feature type="region of interest" description="Disordered" evidence="1">
    <location>
        <begin position="137"/>
        <end position="167"/>
    </location>
</feature>
<evidence type="ECO:0000313" key="3">
    <source>
        <dbReference type="EMBL" id="KAF9073893.1"/>
    </source>
</evidence>
<keyword evidence="2" id="KW-1133">Transmembrane helix</keyword>
<feature type="transmembrane region" description="Helical" evidence="2">
    <location>
        <begin position="348"/>
        <end position="369"/>
    </location>
</feature>